<evidence type="ECO:0000313" key="7">
    <source>
        <dbReference type="EMBL" id="KYQ72116.1"/>
    </source>
</evidence>
<evidence type="ECO:0000256" key="6">
    <source>
        <dbReference type="SAM" id="Phobius"/>
    </source>
</evidence>
<dbReference type="Pfam" id="PF01810">
    <property type="entry name" value="LysE"/>
    <property type="match status" value="1"/>
</dbReference>
<dbReference type="EMBL" id="LUAW01000020">
    <property type="protein sequence ID" value="KYQ72116.1"/>
    <property type="molecule type" value="Genomic_DNA"/>
</dbReference>
<dbReference type="RefSeq" id="WP_067669129.1">
    <property type="nucleotide sequence ID" value="NZ_CBCSIK010000002.1"/>
</dbReference>
<keyword evidence="5 6" id="KW-0472">Membrane</keyword>
<dbReference type="Proteomes" id="UP000076276">
    <property type="component" value="Unassembled WGS sequence"/>
</dbReference>
<evidence type="ECO:0000256" key="2">
    <source>
        <dbReference type="ARBA" id="ARBA00022475"/>
    </source>
</evidence>
<sequence length="200" mass="22104">MLNTYLQGLAVGLSLIIAIGAQNAFVLKQGLKKQHVFWVCFACALSDSLLILMGVSGFSAVLQHYPQIIQFAQWGGALFLFWYGLQHALQALKAESTMQLSANSESRLMQILLMCMALTWLNPHVYLDTVILLGSISTQFTDKALFAAGAVSASWLFFFTLGYGARVLIPVFENPKAWQFLDGIIAVIMWAIAISLVFDF</sequence>
<feature type="transmembrane region" description="Helical" evidence="6">
    <location>
        <begin position="36"/>
        <end position="62"/>
    </location>
</feature>
<keyword evidence="2" id="KW-1003">Cell membrane</keyword>
<organism evidence="7 8">
    <name type="scientific">Acinetobacter pragensis</name>
    <dbReference type="NCBI Taxonomy" id="1806892"/>
    <lineage>
        <taxon>Bacteria</taxon>
        <taxon>Pseudomonadati</taxon>
        <taxon>Pseudomonadota</taxon>
        <taxon>Gammaproteobacteria</taxon>
        <taxon>Moraxellales</taxon>
        <taxon>Moraxellaceae</taxon>
        <taxon>Acinetobacter</taxon>
    </lineage>
</organism>
<dbReference type="InterPro" id="IPR001123">
    <property type="entry name" value="LeuE-type"/>
</dbReference>
<feature type="transmembrane region" description="Helical" evidence="6">
    <location>
        <begin position="145"/>
        <end position="165"/>
    </location>
</feature>
<evidence type="ECO:0000256" key="5">
    <source>
        <dbReference type="ARBA" id="ARBA00023136"/>
    </source>
</evidence>
<feature type="transmembrane region" description="Helical" evidence="6">
    <location>
        <begin position="177"/>
        <end position="198"/>
    </location>
</feature>
<feature type="transmembrane region" description="Helical" evidence="6">
    <location>
        <begin position="68"/>
        <end position="85"/>
    </location>
</feature>
<proteinExistence type="predicted"/>
<dbReference type="OrthoDB" id="5638726at2"/>
<dbReference type="PANTHER" id="PTHR30086">
    <property type="entry name" value="ARGININE EXPORTER PROTEIN ARGO"/>
    <property type="match status" value="1"/>
</dbReference>
<gene>
    <name evidence="7" type="ORF">AZH43_11960</name>
</gene>
<comment type="subcellular location">
    <subcellularLocation>
        <location evidence="1">Cell membrane</location>
        <topology evidence="1">Multi-pass membrane protein</topology>
    </subcellularLocation>
</comment>
<keyword evidence="3 6" id="KW-0812">Transmembrane</keyword>
<comment type="caution">
    <text evidence="7">The sequence shown here is derived from an EMBL/GenBank/DDBJ whole genome shotgun (WGS) entry which is preliminary data.</text>
</comment>
<dbReference type="PANTHER" id="PTHR30086:SF20">
    <property type="entry name" value="ARGININE EXPORTER PROTEIN ARGO-RELATED"/>
    <property type="match status" value="1"/>
</dbReference>
<dbReference type="AlphaFoldDB" id="A0A151Y249"/>
<evidence type="ECO:0000256" key="3">
    <source>
        <dbReference type="ARBA" id="ARBA00022692"/>
    </source>
</evidence>
<evidence type="ECO:0000313" key="8">
    <source>
        <dbReference type="Proteomes" id="UP000076276"/>
    </source>
</evidence>
<evidence type="ECO:0000256" key="1">
    <source>
        <dbReference type="ARBA" id="ARBA00004651"/>
    </source>
</evidence>
<dbReference type="GO" id="GO:0005886">
    <property type="term" value="C:plasma membrane"/>
    <property type="evidence" value="ECO:0007669"/>
    <property type="project" value="UniProtKB-SubCell"/>
</dbReference>
<keyword evidence="8" id="KW-1185">Reference proteome</keyword>
<evidence type="ECO:0000256" key="4">
    <source>
        <dbReference type="ARBA" id="ARBA00022989"/>
    </source>
</evidence>
<name>A0A151Y249_9GAMM</name>
<dbReference type="GO" id="GO:0015171">
    <property type="term" value="F:amino acid transmembrane transporter activity"/>
    <property type="evidence" value="ECO:0007669"/>
    <property type="project" value="TreeGrafter"/>
</dbReference>
<accession>A0A151Y249</accession>
<reference evidence="7 8" key="1">
    <citation type="submission" date="2016-03" db="EMBL/GenBank/DDBJ databases">
        <title>Acinetobacter genomospecies 28 strain ANC 4149.</title>
        <authorList>
            <person name="Radolfova-Krizova L."/>
            <person name="Nemec A."/>
        </authorList>
    </citation>
    <scope>NUCLEOTIDE SEQUENCE [LARGE SCALE GENOMIC DNA]</scope>
    <source>
        <strain evidence="7 8">ANC 4149</strain>
    </source>
</reference>
<feature type="transmembrane region" description="Helical" evidence="6">
    <location>
        <begin position="6"/>
        <end position="27"/>
    </location>
</feature>
<protein>
    <submittedName>
        <fullName evidence="7">Amino acid transporter</fullName>
    </submittedName>
</protein>
<keyword evidence="4 6" id="KW-1133">Transmembrane helix</keyword>